<dbReference type="Gene3D" id="3.40.50.720">
    <property type="entry name" value="NAD(P)-binding Rossmann-like Domain"/>
    <property type="match status" value="2"/>
</dbReference>
<accession>A0A5A7VDW9</accession>
<dbReference type="EMBL" id="SSTE01001018">
    <property type="protein sequence ID" value="KAA0065888.1"/>
    <property type="molecule type" value="Genomic_DNA"/>
</dbReference>
<keyword evidence="1" id="KW-0560">Oxidoreductase</keyword>
<dbReference type="GO" id="GO:0016618">
    <property type="term" value="F:hydroxypyruvate reductase [NAD(P)H] activity"/>
    <property type="evidence" value="ECO:0007669"/>
    <property type="project" value="TreeGrafter"/>
</dbReference>
<evidence type="ECO:0000259" key="3">
    <source>
        <dbReference type="Pfam" id="PF00389"/>
    </source>
</evidence>
<dbReference type="AlphaFoldDB" id="A0A5A7VDW9"/>
<reference evidence="4 5" key="1">
    <citation type="submission" date="2019-08" db="EMBL/GenBank/DDBJ databases">
        <title>Draft genome sequences of two oriental melons (Cucumis melo L. var makuwa).</title>
        <authorList>
            <person name="Kwon S.-Y."/>
        </authorList>
    </citation>
    <scope>NUCLEOTIDE SEQUENCE [LARGE SCALE GENOMIC DNA]</scope>
    <source>
        <strain evidence="5">cv. SW 3</strain>
        <tissue evidence="4">Leaf</tissue>
    </source>
</reference>
<dbReference type="SUPFAM" id="SSF52283">
    <property type="entry name" value="Formate/glycerate dehydrogenase catalytic domain-like"/>
    <property type="match status" value="1"/>
</dbReference>
<dbReference type="GO" id="GO:0030267">
    <property type="term" value="F:glyoxylate reductase (NADPH) activity"/>
    <property type="evidence" value="ECO:0007669"/>
    <property type="project" value="TreeGrafter"/>
</dbReference>
<feature type="compositionally biased region" description="Basic and acidic residues" evidence="2">
    <location>
        <begin position="110"/>
        <end position="130"/>
    </location>
</feature>
<dbReference type="STRING" id="1194695.A0A5A7VDW9"/>
<organism evidence="4 5">
    <name type="scientific">Cucumis melo var. makuwa</name>
    <name type="common">Oriental melon</name>
    <dbReference type="NCBI Taxonomy" id="1194695"/>
    <lineage>
        <taxon>Eukaryota</taxon>
        <taxon>Viridiplantae</taxon>
        <taxon>Streptophyta</taxon>
        <taxon>Embryophyta</taxon>
        <taxon>Tracheophyta</taxon>
        <taxon>Spermatophyta</taxon>
        <taxon>Magnoliopsida</taxon>
        <taxon>eudicotyledons</taxon>
        <taxon>Gunneridae</taxon>
        <taxon>Pentapetalae</taxon>
        <taxon>rosids</taxon>
        <taxon>fabids</taxon>
        <taxon>Cucurbitales</taxon>
        <taxon>Cucurbitaceae</taxon>
        <taxon>Benincaseae</taxon>
        <taxon>Cucumis</taxon>
    </lineage>
</organism>
<dbReference type="PANTHER" id="PTHR10996:SF235">
    <property type="entry name" value="GLYOXYLATE_HYDROXYPYRUVATE REDUCTASE A HPR2-LIKE"/>
    <property type="match status" value="1"/>
</dbReference>
<evidence type="ECO:0000313" key="4">
    <source>
        <dbReference type="EMBL" id="KAA0065888.1"/>
    </source>
</evidence>
<dbReference type="InterPro" id="IPR050223">
    <property type="entry name" value="D-isomer_2-hydroxyacid_DH"/>
</dbReference>
<protein>
    <submittedName>
        <fullName evidence="4">Hydroxyphenylpyruvate reductase-like</fullName>
    </submittedName>
</protein>
<proteinExistence type="predicted"/>
<evidence type="ECO:0000256" key="2">
    <source>
        <dbReference type="SAM" id="MobiDB-lite"/>
    </source>
</evidence>
<evidence type="ECO:0000313" key="5">
    <source>
        <dbReference type="Proteomes" id="UP000321393"/>
    </source>
</evidence>
<dbReference type="Pfam" id="PF00389">
    <property type="entry name" value="2-Hacid_dh"/>
    <property type="match status" value="1"/>
</dbReference>
<gene>
    <name evidence="4" type="ORF">E6C27_scaffold538G00640</name>
</gene>
<dbReference type="Proteomes" id="UP000321393">
    <property type="component" value="Unassembled WGS sequence"/>
</dbReference>
<dbReference type="GO" id="GO:0051287">
    <property type="term" value="F:NAD binding"/>
    <property type="evidence" value="ECO:0007669"/>
    <property type="project" value="InterPro"/>
</dbReference>
<feature type="domain" description="D-isomer specific 2-hydroxyacid dehydrogenase catalytic" evidence="3">
    <location>
        <begin position="15"/>
        <end position="88"/>
    </location>
</feature>
<name>A0A5A7VDW9_CUCMM</name>
<dbReference type="InterPro" id="IPR006139">
    <property type="entry name" value="D-isomer_2_OHA_DH_cat_dom"/>
</dbReference>
<dbReference type="GO" id="GO:0005829">
    <property type="term" value="C:cytosol"/>
    <property type="evidence" value="ECO:0007669"/>
    <property type="project" value="TreeGrafter"/>
</dbReference>
<evidence type="ECO:0000256" key="1">
    <source>
        <dbReference type="ARBA" id="ARBA00023002"/>
    </source>
</evidence>
<dbReference type="OrthoDB" id="298012at2759"/>
<comment type="caution">
    <text evidence="4">The sequence shown here is derived from an EMBL/GenBank/DDBJ whole genome shotgun (WGS) entry which is preliminary data.</text>
</comment>
<dbReference type="PANTHER" id="PTHR10996">
    <property type="entry name" value="2-HYDROXYACID DEHYDROGENASE-RELATED"/>
    <property type="match status" value="1"/>
</dbReference>
<feature type="region of interest" description="Disordered" evidence="2">
    <location>
        <begin position="99"/>
        <end position="130"/>
    </location>
</feature>
<sequence>MGACISMSEGCVKVTFCIRLDKIDLLKCLEKGIRVINTPNVLTDDVADAAIRLANMAILKTISESDRLVKSGSWMKDDFGLATREQCRYPHFWADIKNPRRRKTQGTSRLETDPTKNKTKNFWDGDRSGHEEQKEELMGWRHRSSIYNRTYEEHTELLGKRVVRIFRLFHDDLELTAWIGDLNGGGAERI</sequence>